<evidence type="ECO:0000313" key="3">
    <source>
        <dbReference type="EMBL" id="OVE82987.1"/>
    </source>
</evidence>
<dbReference type="EMBL" id="MWPH01000005">
    <property type="protein sequence ID" value="OVE82987.1"/>
    <property type="molecule type" value="Genomic_DNA"/>
</dbReference>
<dbReference type="InterPro" id="IPR006016">
    <property type="entry name" value="UspA"/>
</dbReference>
<dbReference type="RefSeq" id="WP_054861934.1">
    <property type="nucleotide sequence ID" value="NZ_MWPH01000005.1"/>
</dbReference>
<reference evidence="3 4" key="1">
    <citation type="submission" date="2017-02" db="EMBL/GenBank/DDBJ databases">
        <title>Natronthermophilus aegyptiacus gen. nov.,sp. nov., an aerobic, extremely halophilic alkalithermophilic archaeon isolated from the athalassohaline Wadi An Natrun, Egypt.</title>
        <authorList>
            <person name="Zhao B."/>
        </authorList>
    </citation>
    <scope>NUCLEOTIDE SEQUENCE [LARGE SCALE GENOMIC DNA]</scope>
    <source>
        <strain evidence="3 4">CGMCC 1.3597</strain>
    </source>
</reference>
<dbReference type="InterPro" id="IPR014729">
    <property type="entry name" value="Rossmann-like_a/b/a_fold"/>
</dbReference>
<dbReference type="CDD" id="cd00293">
    <property type="entry name" value="USP-like"/>
    <property type="match status" value="1"/>
</dbReference>
<dbReference type="Gene3D" id="3.40.50.620">
    <property type="entry name" value="HUPs"/>
    <property type="match status" value="1"/>
</dbReference>
<name>A0A202E448_9EURY</name>
<dbReference type="SUPFAM" id="SSF52402">
    <property type="entry name" value="Adenine nucleotide alpha hydrolases-like"/>
    <property type="match status" value="1"/>
</dbReference>
<feature type="domain" description="UspA" evidence="2">
    <location>
        <begin position="64"/>
        <end position="165"/>
    </location>
</feature>
<dbReference type="PANTHER" id="PTHR46268">
    <property type="entry name" value="STRESS RESPONSE PROTEIN NHAX"/>
    <property type="match status" value="1"/>
</dbReference>
<gene>
    <name evidence="3" type="ORF">B2G88_18560</name>
</gene>
<dbReference type="PANTHER" id="PTHR46268:SF6">
    <property type="entry name" value="UNIVERSAL STRESS PROTEIN UP12"/>
    <property type="match status" value="1"/>
</dbReference>
<dbReference type="AlphaFoldDB" id="A0A202E448"/>
<protein>
    <submittedName>
        <fullName evidence="3">Universal stress protein</fullName>
    </submittedName>
</protein>
<comment type="similarity">
    <text evidence="1">Belongs to the universal stress protein A family.</text>
</comment>
<dbReference type="Pfam" id="PF00582">
    <property type="entry name" value="Usp"/>
    <property type="match status" value="1"/>
</dbReference>
<sequence>MPIETILLAVSDQDADRVAELTDTVLEYAAPLVATVVIGHPIATETGSIPNASTPVFGSQHPYVLSQNEYDEVLEEYTDGEDLDDAVSKHDAVQEAARRLADSGVEYHVRGVVGESSDGLVALAEETSADRLVIGGKRRSPTEKVVFGSVVQTVLIESPCPVTFVQDE</sequence>
<evidence type="ECO:0000259" key="2">
    <source>
        <dbReference type="Pfam" id="PF00582"/>
    </source>
</evidence>
<comment type="caution">
    <text evidence="3">The sequence shown here is derived from an EMBL/GenBank/DDBJ whole genome shotgun (WGS) entry which is preliminary data.</text>
</comment>
<evidence type="ECO:0000313" key="4">
    <source>
        <dbReference type="Proteomes" id="UP000196084"/>
    </source>
</evidence>
<proteinExistence type="inferred from homology"/>
<evidence type="ECO:0000256" key="1">
    <source>
        <dbReference type="ARBA" id="ARBA00008791"/>
    </source>
</evidence>
<dbReference type="OrthoDB" id="271068at2157"/>
<keyword evidence="4" id="KW-1185">Reference proteome</keyword>
<organism evidence="3 4">
    <name type="scientific">Natronolimnobius baerhuensis</name>
    <dbReference type="NCBI Taxonomy" id="253108"/>
    <lineage>
        <taxon>Archaea</taxon>
        <taxon>Methanobacteriati</taxon>
        <taxon>Methanobacteriota</taxon>
        <taxon>Stenosarchaea group</taxon>
        <taxon>Halobacteria</taxon>
        <taxon>Halobacteriales</taxon>
        <taxon>Natrialbaceae</taxon>
        <taxon>Natronolimnobius</taxon>
    </lineage>
</organism>
<dbReference type="Proteomes" id="UP000196084">
    <property type="component" value="Unassembled WGS sequence"/>
</dbReference>
<accession>A0A202E448</accession>